<evidence type="ECO:0000256" key="4">
    <source>
        <dbReference type="ARBA" id="ARBA00022832"/>
    </source>
</evidence>
<keyword evidence="1" id="KW-0596">Phosphopantetheine</keyword>
<evidence type="ECO:0000256" key="3">
    <source>
        <dbReference type="ARBA" id="ARBA00022553"/>
    </source>
</evidence>
<name>A0A7G9G8X4_9FIRM</name>
<dbReference type="GO" id="GO:0000035">
    <property type="term" value="F:acyl binding"/>
    <property type="evidence" value="ECO:0007669"/>
    <property type="project" value="TreeGrafter"/>
</dbReference>
<reference evidence="8 9" key="1">
    <citation type="submission" date="2020-08" db="EMBL/GenBank/DDBJ databases">
        <authorList>
            <person name="Liu C."/>
            <person name="Sun Q."/>
        </authorList>
    </citation>
    <scope>NUCLEOTIDE SEQUENCE [LARGE SCALE GENOMIC DNA]</scope>
    <source>
        <strain evidence="8 9">NSJ-29</strain>
    </source>
</reference>
<keyword evidence="2" id="KW-0444">Lipid biosynthesis</keyword>
<evidence type="ECO:0000259" key="7">
    <source>
        <dbReference type="PROSITE" id="PS50075"/>
    </source>
</evidence>
<dbReference type="RefSeq" id="WP_118647283.1">
    <property type="nucleotide sequence ID" value="NZ_CP060635.1"/>
</dbReference>
<dbReference type="Proteomes" id="UP000515860">
    <property type="component" value="Chromosome"/>
</dbReference>
<keyword evidence="6" id="KW-0275">Fatty acid biosynthesis</keyword>
<keyword evidence="5" id="KW-0443">Lipid metabolism</keyword>
<dbReference type="SUPFAM" id="SSF47336">
    <property type="entry name" value="ACP-like"/>
    <property type="match status" value="1"/>
</dbReference>
<dbReference type="PANTHER" id="PTHR20863">
    <property type="entry name" value="ACYL CARRIER PROTEIN"/>
    <property type="match status" value="1"/>
</dbReference>
<dbReference type="InterPro" id="IPR003231">
    <property type="entry name" value="ACP"/>
</dbReference>
<evidence type="ECO:0000256" key="6">
    <source>
        <dbReference type="ARBA" id="ARBA00023160"/>
    </source>
</evidence>
<dbReference type="GO" id="GO:0000036">
    <property type="term" value="F:acyl carrier activity"/>
    <property type="evidence" value="ECO:0007669"/>
    <property type="project" value="TreeGrafter"/>
</dbReference>
<keyword evidence="4" id="KW-0276">Fatty acid metabolism</keyword>
<evidence type="ECO:0000256" key="5">
    <source>
        <dbReference type="ARBA" id="ARBA00023098"/>
    </source>
</evidence>
<keyword evidence="3" id="KW-0597">Phosphoprotein</keyword>
<evidence type="ECO:0000256" key="2">
    <source>
        <dbReference type="ARBA" id="ARBA00022516"/>
    </source>
</evidence>
<dbReference type="GO" id="GO:0016020">
    <property type="term" value="C:membrane"/>
    <property type="evidence" value="ECO:0007669"/>
    <property type="project" value="GOC"/>
</dbReference>
<keyword evidence="9" id="KW-1185">Reference proteome</keyword>
<dbReference type="AlphaFoldDB" id="A0A7G9G8X4"/>
<dbReference type="KEGG" id="whj:H9Q79_09855"/>
<proteinExistence type="predicted"/>
<evidence type="ECO:0000256" key="1">
    <source>
        <dbReference type="ARBA" id="ARBA00022450"/>
    </source>
</evidence>
<sequence>MKDPVLELIQKIVYEVSGREGLTYDTDFVQDLGLSSFDIMNIVCAFEDHFDTEIPTRDVWQLHQVQDVIAYMKKKGIRS</sequence>
<evidence type="ECO:0000313" key="9">
    <source>
        <dbReference type="Proteomes" id="UP000515860"/>
    </source>
</evidence>
<dbReference type="InterPro" id="IPR009081">
    <property type="entry name" value="PP-bd_ACP"/>
</dbReference>
<dbReference type="PANTHER" id="PTHR20863:SF76">
    <property type="entry name" value="CARRIER DOMAIN-CONTAINING PROTEIN"/>
    <property type="match status" value="1"/>
</dbReference>
<dbReference type="Gene3D" id="1.10.1200.10">
    <property type="entry name" value="ACP-like"/>
    <property type="match status" value="1"/>
</dbReference>
<feature type="domain" description="Carrier" evidence="7">
    <location>
        <begin position="1"/>
        <end position="76"/>
    </location>
</feature>
<protein>
    <submittedName>
        <fullName evidence="8">Acyl carrier protein</fullName>
    </submittedName>
</protein>
<dbReference type="GO" id="GO:0009245">
    <property type="term" value="P:lipid A biosynthetic process"/>
    <property type="evidence" value="ECO:0007669"/>
    <property type="project" value="TreeGrafter"/>
</dbReference>
<organism evidence="8 9">
    <name type="scientific">Wansuia hejianensis</name>
    <dbReference type="NCBI Taxonomy" id="2763667"/>
    <lineage>
        <taxon>Bacteria</taxon>
        <taxon>Bacillati</taxon>
        <taxon>Bacillota</taxon>
        <taxon>Clostridia</taxon>
        <taxon>Lachnospirales</taxon>
        <taxon>Lachnospiraceae</taxon>
        <taxon>Wansuia</taxon>
    </lineage>
</organism>
<dbReference type="EMBL" id="CP060635">
    <property type="protein sequence ID" value="QNM07256.1"/>
    <property type="molecule type" value="Genomic_DNA"/>
</dbReference>
<dbReference type="GO" id="GO:0005829">
    <property type="term" value="C:cytosol"/>
    <property type="evidence" value="ECO:0007669"/>
    <property type="project" value="TreeGrafter"/>
</dbReference>
<dbReference type="InterPro" id="IPR036736">
    <property type="entry name" value="ACP-like_sf"/>
</dbReference>
<gene>
    <name evidence="8" type="ORF">H9Q79_09855</name>
</gene>
<accession>A0A7G9G8X4</accession>
<dbReference type="PROSITE" id="PS50075">
    <property type="entry name" value="CARRIER"/>
    <property type="match status" value="1"/>
</dbReference>
<evidence type="ECO:0000313" key="8">
    <source>
        <dbReference type="EMBL" id="QNM07256.1"/>
    </source>
</evidence>
<dbReference type="Pfam" id="PF00550">
    <property type="entry name" value="PP-binding"/>
    <property type="match status" value="1"/>
</dbReference>